<feature type="transmembrane region" description="Helical" evidence="5">
    <location>
        <begin position="63"/>
        <end position="89"/>
    </location>
</feature>
<dbReference type="Proteomes" id="UP001497444">
    <property type="component" value="Chromosome 18"/>
</dbReference>
<evidence type="ECO:0008006" key="10">
    <source>
        <dbReference type="Google" id="ProtNLM"/>
    </source>
</evidence>
<feature type="transmembrane region" description="Helical" evidence="5">
    <location>
        <begin position="578"/>
        <end position="599"/>
    </location>
</feature>
<dbReference type="PANTHER" id="PTHR21576:SF158">
    <property type="entry name" value="RIBOSOMAL RNA-PROCESSING PROTEIN 12-LIKE CONSERVED DOMAIN-CONTAINING PROTEIN"/>
    <property type="match status" value="1"/>
</dbReference>
<evidence type="ECO:0000256" key="3">
    <source>
        <dbReference type="ARBA" id="ARBA00022989"/>
    </source>
</evidence>
<evidence type="ECO:0000256" key="1">
    <source>
        <dbReference type="ARBA" id="ARBA00004141"/>
    </source>
</evidence>
<dbReference type="SUPFAM" id="SSF103473">
    <property type="entry name" value="MFS general substrate transporter"/>
    <property type="match status" value="2"/>
</dbReference>
<dbReference type="InterPro" id="IPR010658">
    <property type="entry name" value="Nodulin-like"/>
</dbReference>
<comment type="subcellular location">
    <subcellularLocation>
        <location evidence="1">Membrane</location>
        <topology evidence="1">Multi-pass membrane protein</topology>
    </subcellularLocation>
</comment>
<evidence type="ECO:0000313" key="9">
    <source>
        <dbReference type="Proteomes" id="UP001497444"/>
    </source>
</evidence>
<feature type="transmembrane region" description="Helical" evidence="5">
    <location>
        <begin position="400"/>
        <end position="422"/>
    </location>
</feature>
<feature type="domain" description="NFD4 C-terminal" evidence="7">
    <location>
        <begin position="360"/>
        <end position="521"/>
    </location>
</feature>
<dbReference type="Pfam" id="PF06813">
    <property type="entry name" value="Nodulin-like"/>
    <property type="match status" value="1"/>
</dbReference>
<evidence type="ECO:0000256" key="5">
    <source>
        <dbReference type="SAM" id="Phobius"/>
    </source>
</evidence>
<evidence type="ECO:0000256" key="4">
    <source>
        <dbReference type="ARBA" id="ARBA00023136"/>
    </source>
</evidence>
<sequence length="641" mass="68761">MADAAIMGVEKLERARWAGMVASSWVQAALGVLYCFGLYAPMLKQVLGYNQAQLNILGFAKDFGAYVGIVAGLAINTIPVWGFLALGSMQSLVGYGVLWLVLSGRIAPPPYWLVCMLLAVGSNSTTWLDTGNIVTNVKNFPHRRGAVTGILKCCFGLSSAIFSLLYVAIFNNNSPASVLLLSALLTTAACLLGLPFIQLLTPAKLQEDSLRNKSSFICFYVILIAFTLYLLAAALLTSTGFTNSLATQVMACGILLFLGAPLFLPSLISQFGHNNSSVVVRDQPFLLPCQHEGDLRVHDFLETQNSSDAPAMKTMAAGDDDEVAVMKVLEEEETAGEETIVMQQLHGGDHDDESEFSLMRAVRKLDFWLLFFSFLIGAGTAVTAQNNLGQLGEAQSLTNVTVYVSLIGTMSSLGRLGGGVVSDYGVRLAGIPRPIWMAIANGGLLIAHLLFARALPGSMYAASILTGLCSGIQWTLIGPTISELFGLKHFGLIYGTICSASALGSLLFSSLVGHLYDHECQKETYIGNTVLLTKEATAVLSFSSSSSSFSRLTLTNSFLQKAAAAAETTCLGAHCFKLAFFIMAVVCLVGVFINLTLAARTRNLYQSLHKLHSSTTTFSDDDDDDDCNCEDKCDSDPILPH</sequence>
<dbReference type="PANTHER" id="PTHR21576">
    <property type="entry name" value="UNCHARACTERIZED NODULIN-LIKE PROTEIN"/>
    <property type="match status" value="1"/>
</dbReference>
<feature type="transmembrane region" description="Helical" evidence="5">
    <location>
        <begin position="176"/>
        <end position="197"/>
    </location>
</feature>
<evidence type="ECO:0000256" key="2">
    <source>
        <dbReference type="ARBA" id="ARBA00022692"/>
    </source>
</evidence>
<name>A0ABP0WK65_9BRYO</name>
<feature type="domain" description="Nodulin-like" evidence="6">
    <location>
        <begin position="16"/>
        <end position="265"/>
    </location>
</feature>
<feature type="transmembrane region" description="Helical" evidence="5">
    <location>
        <begin position="458"/>
        <end position="477"/>
    </location>
</feature>
<keyword evidence="4 5" id="KW-0472">Membrane</keyword>
<feature type="transmembrane region" description="Helical" evidence="5">
    <location>
        <begin position="17"/>
        <end position="42"/>
    </location>
</feature>
<evidence type="ECO:0000259" key="6">
    <source>
        <dbReference type="Pfam" id="PF06813"/>
    </source>
</evidence>
<keyword evidence="2 5" id="KW-0812">Transmembrane</keyword>
<feature type="transmembrane region" description="Helical" evidence="5">
    <location>
        <begin position="217"/>
        <end position="239"/>
    </location>
</feature>
<keyword evidence="9" id="KW-1185">Reference proteome</keyword>
<keyword evidence="3 5" id="KW-1133">Transmembrane helix</keyword>
<feature type="transmembrane region" description="Helical" evidence="5">
    <location>
        <begin position="434"/>
        <end position="452"/>
    </location>
</feature>
<dbReference type="InterPro" id="IPR036259">
    <property type="entry name" value="MFS_trans_sf"/>
</dbReference>
<organism evidence="8 9">
    <name type="scientific">Sphagnum jensenii</name>
    <dbReference type="NCBI Taxonomy" id="128206"/>
    <lineage>
        <taxon>Eukaryota</taxon>
        <taxon>Viridiplantae</taxon>
        <taxon>Streptophyta</taxon>
        <taxon>Embryophyta</taxon>
        <taxon>Bryophyta</taxon>
        <taxon>Sphagnophytina</taxon>
        <taxon>Sphagnopsida</taxon>
        <taxon>Sphagnales</taxon>
        <taxon>Sphagnaceae</taxon>
        <taxon>Sphagnum</taxon>
    </lineage>
</organism>
<dbReference type="Gene3D" id="1.20.1250.20">
    <property type="entry name" value="MFS general substrate transporter like domains"/>
    <property type="match status" value="1"/>
</dbReference>
<feature type="transmembrane region" description="Helical" evidence="5">
    <location>
        <begin position="149"/>
        <end position="170"/>
    </location>
</feature>
<protein>
    <recommendedName>
        <fullName evidence="10">Nodulin-like domain-containing protein</fullName>
    </recommendedName>
</protein>
<evidence type="ECO:0000259" key="7">
    <source>
        <dbReference type="Pfam" id="PF23262"/>
    </source>
</evidence>
<dbReference type="Pfam" id="PF23262">
    <property type="entry name" value="NFD4_C"/>
    <property type="match status" value="1"/>
</dbReference>
<proteinExistence type="predicted"/>
<feature type="transmembrane region" description="Helical" evidence="5">
    <location>
        <begin position="489"/>
        <end position="508"/>
    </location>
</feature>
<evidence type="ECO:0000313" key="8">
    <source>
        <dbReference type="EMBL" id="CAK9265900.1"/>
    </source>
</evidence>
<feature type="transmembrane region" description="Helical" evidence="5">
    <location>
        <begin position="367"/>
        <end position="388"/>
    </location>
</feature>
<dbReference type="EMBL" id="OZ020113">
    <property type="protein sequence ID" value="CAK9265900.1"/>
    <property type="molecule type" value="Genomic_DNA"/>
</dbReference>
<accession>A0ABP0WK65</accession>
<feature type="transmembrane region" description="Helical" evidence="5">
    <location>
        <begin position="245"/>
        <end position="264"/>
    </location>
</feature>
<gene>
    <name evidence="8" type="ORF">CSSPJE1EN1_LOCUS11378</name>
</gene>
<reference evidence="8" key="1">
    <citation type="submission" date="2024-02" db="EMBL/GenBank/DDBJ databases">
        <authorList>
            <consortium name="ELIXIR-Norway"/>
            <consortium name="Elixir Norway"/>
        </authorList>
    </citation>
    <scope>NUCLEOTIDE SEQUENCE</scope>
</reference>
<dbReference type="InterPro" id="IPR056555">
    <property type="entry name" value="NFD4_C"/>
</dbReference>